<dbReference type="PANTHER" id="PTHR43415:SF3">
    <property type="entry name" value="GNAT-FAMILY ACETYLTRANSFERASE"/>
    <property type="match status" value="1"/>
</dbReference>
<dbReference type="Proteomes" id="UP000256388">
    <property type="component" value="Unassembled WGS sequence"/>
</dbReference>
<keyword evidence="3" id="KW-1185">Reference proteome</keyword>
<dbReference type="RefSeq" id="WP_116226285.1">
    <property type="nucleotide sequence ID" value="NZ_AP018437.1"/>
</dbReference>
<dbReference type="InterPro" id="IPR016181">
    <property type="entry name" value="Acyl_CoA_acyltransferase"/>
</dbReference>
<dbReference type="PANTHER" id="PTHR43415">
    <property type="entry name" value="SPERMIDINE N(1)-ACETYLTRANSFERASE"/>
    <property type="match status" value="1"/>
</dbReference>
<protein>
    <submittedName>
        <fullName evidence="2">RimJ/RimL family protein N-acetyltransferase</fullName>
    </submittedName>
</protein>
<dbReference type="EMBL" id="QUMS01000006">
    <property type="protein sequence ID" value="REG04689.1"/>
    <property type="molecule type" value="Genomic_DNA"/>
</dbReference>
<dbReference type="GO" id="GO:0016747">
    <property type="term" value="F:acyltransferase activity, transferring groups other than amino-acyl groups"/>
    <property type="evidence" value="ECO:0007669"/>
    <property type="project" value="InterPro"/>
</dbReference>
<feature type="domain" description="N-acetyltransferase" evidence="1">
    <location>
        <begin position="7"/>
        <end position="164"/>
    </location>
</feature>
<evidence type="ECO:0000313" key="2">
    <source>
        <dbReference type="EMBL" id="REG04689.1"/>
    </source>
</evidence>
<organism evidence="2 3">
    <name type="scientific">Pelolinea submarina</name>
    <dbReference type="NCBI Taxonomy" id="913107"/>
    <lineage>
        <taxon>Bacteria</taxon>
        <taxon>Bacillati</taxon>
        <taxon>Chloroflexota</taxon>
        <taxon>Anaerolineae</taxon>
        <taxon>Anaerolineales</taxon>
        <taxon>Anaerolineaceae</taxon>
        <taxon>Pelolinea</taxon>
    </lineage>
</organism>
<dbReference type="SUPFAM" id="SSF55729">
    <property type="entry name" value="Acyl-CoA N-acyltransferases (Nat)"/>
    <property type="match status" value="1"/>
</dbReference>
<comment type="caution">
    <text evidence="2">The sequence shown here is derived from an EMBL/GenBank/DDBJ whole genome shotgun (WGS) entry which is preliminary data.</text>
</comment>
<proteinExistence type="predicted"/>
<dbReference type="OrthoDB" id="9795206at2"/>
<dbReference type="Pfam" id="PF13302">
    <property type="entry name" value="Acetyltransf_3"/>
    <property type="match status" value="1"/>
</dbReference>
<evidence type="ECO:0000259" key="1">
    <source>
        <dbReference type="PROSITE" id="PS51186"/>
    </source>
</evidence>
<dbReference type="AlphaFoldDB" id="A0A3E0A2W4"/>
<dbReference type="InterPro" id="IPR000182">
    <property type="entry name" value="GNAT_dom"/>
</dbReference>
<evidence type="ECO:0000313" key="3">
    <source>
        <dbReference type="Proteomes" id="UP000256388"/>
    </source>
</evidence>
<sequence>MITGKHIRLRAITKGDLAQFVIWMNDPDVFRNTSMFAPLSPEQEEQWYQDTLTHRVEEQPLAIEVKTDGGWKLVGDVGLMNLDQRIRSAEIGIFIGDKSCWDKGYGTEALQMILDFGFGSVNLNRIYLRVFETNPRGIHCYEKVGFQHEGRMRQAYYLDGKYIDVLLMSILKSEWMEQK</sequence>
<keyword evidence="2" id="KW-0808">Transferase</keyword>
<dbReference type="Gene3D" id="3.40.630.30">
    <property type="match status" value="1"/>
</dbReference>
<accession>A0A3E0A2W4</accession>
<gene>
    <name evidence="2" type="ORF">DFR64_3038</name>
</gene>
<dbReference type="PROSITE" id="PS51186">
    <property type="entry name" value="GNAT"/>
    <property type="match status" value="1"/>
</dbReference>
<name>A0A3E0A2W4_9CHLR</name>
<reference evidence="2 3" key="1">
    <citation type="submission" date="2018-08" db="EMBL/GenBank/DDBJ databases">
        <title>Genomic Encyclopedia of Type Strains, Phase IV (KMG-IV): sequencing the most valuable type-strain genomes for metagenomic binning, comparative biology and taxonomic classification.</title>
        <authorList>
            <person name="Goeker M."/>
        </authorList>
    </citation>
    <scope>NUCLEOTIDE SEQUENCE [LARGE SCALE GENOMIC DNA]</scope>
    <source>
        <strain evidence="2 3">DSM 23923</strain>
    </source>
</reference>